<protein>
    <submittedName>
        <fullName evidence="1">Uncharacterized protein</fullName>
    </submittedName>
</protein>
<sequence>MEELNQNALWIRIIVFLMKNTPWTRFMRS</sequence>
<evidence type="ECO:0000313" key="1">
    <source>
        <dbReference type="EMBL" id="CAD7418910.1"/>
    </source>
</evidence>
<accession>A0A7R9DQL2</accession>
<dbReference type="AlphaFoldDB" id="A0A7R9DQL2"/>
<name>A0A7R9DQL2_TIMPO</name>
<gene>
    <name evidence="1" type="ORF">TPSB3V08_LOCUS12677</name>
</gene>
<proteinExistence type="predicted"/>
<organism evidence="1">
    <name type="scientific">Timema poppense</name>
    <name type="common">Walking stick</name>
    <dbReference type="NCBI Taxonomy" id="170557"/>
    <lineage>
        <taxon>Eukaryota</taxon>
        <taxon>Metazoa</taxon>
        <taxon>Ecdysozoa</taxon>
        <taxon>Arthropoda</taxon>
        <taxon>Hexapoda</taxon>
        <taxon>Insecta</taxon>
        <taxon>Pterygota</taxon>
        <taxon>Neoptera</taxon>
        <taxon>Polyneoptera</taxon>
        <taxon>Phasmatodea</taxon>
        <taxon>Timematodea</taxon>
        <taxon>Timematoidea</taxon>
        <taxon>Timematidae</taxon>
        <taxon>Timema</taxon>
    </lineage>
</organism>
<reference evidence="1" key="1">
    <citation type="submission" date="2020-11" db="EMBL/GenBank/DDBJ databases">
        <authorList>
            <person name="Tran Van P."/>
        </authorList>
    </citation>
    <scope>NUCLEOTIDE SEQUENCE</scope>
</reference>
<dbReference type="EMBL" id="OD018969">
    <property type="protein sequence ID" value="CAD7418910.1"/>
    <property type="molecule type" value="Genomic_DNA"/>
</dbReference>